<protein>
    <submittedName>
        <fullName evidence="7">Oligosaccharide flippase family protein</fullName>
    </submittedName>
</protein>
<proteinExistence type="predicted"/>
<evidence type="ECO:0000256" key="6">
    <source>
        <dbReference type="SAM" id="Phobius"/>
    </source>
</evidence>
<evidence type="ECO:0000313" key="7">
    <source>
        <dbReference type="EMBL" id="MDS0221687.1"/>
    </source>
</evidence>
<organism evidence="7 8">
    <name type="scientific">Haloarcula terrestris</name>
    <dbReference type="NCBI Taxonomy" id="2950533"/>
    <lineage>
        <taxon>Archaea</taxon>
        <taxon>Methanobacteriati</taxon>
        <taxon>Methanobacteriota</taxon>
        <taxon>Stenosarchaea group</taxon>
        <taxon>Halobacteria</taxon>
        <taxon>Halobacteriales</taxon>
        <taxon>Haloarculaceae</taxon>
        <taxon>Haloarcula</taxon>
    </lineage>
</organism>
<dbReference type="RefSeq" id="WP_310896322.1">
    <property type="nucleotide sequence ID" value="NZ_JAMQOM010000003.1"/>
</dbReference>
<feature type="transmembrane region" description="Helical" evidence="6">
    <location>
        <begin position="303"/>
        <end position="328"/>
    </location>
</feature>
<evidence type="ECO:0000256" key="1">
    <source>
        <dbReference type="ARBA" id="ARBA00004651"/>
    </source>
</evidence>
<dbReference type="Pfam" id="PF13440">
    <property type="entry name" value="Polysacc_synt_3"/>
    <property type="match status" value="1"/>
</dbReference>
<evidence type="ECO:0000256" key="4">
    <source>
        <dbReference type="ARBA" id="ARBA00022989"/>
    </source>
</evidence>
<keyword evidence="4 6" id="KW-1133">Transmembrane helix</keyword>
<dbReference type="AlphaFoldDB" id="A0AAE4EYS5"/>
<dbReference type="PANTHER" id="PTHR30250">
    <property type="entry name" value="PST FAMILY PREDICTED COLANIC ACID TRANSPORTER"/>
    <property type="match status" value="1"/>
</dbReference>
<feature type="transmembrane region" description="Helical" evidence="6">
    <location>
        <begin position="450"/>
        <end position="474"/>
    </location>
</feature>
<feature type="transmembrane region" description="Helical" evidence="6">
    <location>
        <begin position="84"/>
        <end position="108"/>
    </location>
</feature>
<sequence>MTRKSVLSAVVSIFGGKVVVMLIGILSTPIIARLLGSDGYGAYASILAVFGLTQILMSSGISSASQAYFSRSRGPEWVDQVWGFLFRVAGAFALLAGAAFAAFAYFGLAAHFFGPDFTNYFYLLAVYAVALQYSTYVRRVLMGLQLEKFSEPLTVIKRGTFAVVAVALAYFGYGVGGVLIGHIVSCILIFTVGLWFLRNHVNLSSVARRTPNDFPSRDLLTYNLQSTVVVLFFSSLYHVDVLMLQGFVSESQIGIYKAALVLVEFLWLVPQSVQWALIQRVSDYWEYDELSEISAVATRATQYVSLLTILLALGLAALADTVVPLYYGREYSEAVTPLLILLPGTAALAIGRPLFGITKASEKLRPLIAATGFTAGLNLILNAVLIPQYGVNGAAAASTAGYAALPVSMVVCAWYLNYRPVNWNNAIRILAVSMVAGPVILWLGGQLDGLISLLVVPPVGGLIFLILSIVFGAFPRDDIREVLDKVQDHLGQDFV</sequence>
<feature type="transmembrane region" description="Helical" evidence="6">
    <location>
        <begin position="153"/>
        <end position="173"/>
    </location>
</feature>
<dbReference type="PANTHER" id="PTHR30250:SF11">
    <property type="entry name" value="O-ANTIGEN TRANSPORTER-RELATED"/>
    <property type="match status" value="1"/>
</dbReference>
<evidence type="ECO:0000256" key="3">
    <source>
        <dbReference type="ARBA" id="ARBA00022692"/>
    </source>
</evidence>
<keyword evidence="2" id="KW-1003">Cell membrane</keyword>
<accession>A0AAE4EYS5</accession>
<gene>
    <name evidence="7" type="ORF">NDI54_10035</name>
</gene>
<feature type="transmembrane region" description="Helical" evidence="6">
    <location>
        <begin position="7"/>
        <end position="31"/>
    </location>
</feature>
<feature type="transmembrane region" description="Helical" evidence="6">
    <location>
        <begin position="43"/>
        <end position="64"/>
    </location>
</feature>
<feature type="transmembrane region" description="Helical" evidence="6">
    <location>
        <begin position="395"/>
        <end position="418"/>
    </location>
</feature>
<dbReference type="InterPro" id="IPR050833">
    <property type="entry name" value="Poly_Biosynth_Transport"/>
</dbReference>
<feature type="transmembrane region" description="Helical" evidence="6">
    <location>
        <begin position="425"/>
        <end position="444"/>
    </location>
</feature>
<dbReference type="EMBL" id="JAMQOM010000003">
    <property type="protein sequence ID" value="MDS0221687.1"/>
    <property type="molecule type" value="Genomic_DNA"/>
</dbReference>
<dbReference type="GO" id="GO:0005886">
    <property type="term" value="C:plasma membrane"/>
    <property type="evidence" value="ECO:0007669"/>
    <property type="project" value="UniProtKB-SubCell"/>
</dbReference>
<keyword evidence="8" id="KW-1185">Reference proteome</keyword>
<comment type="subcellular location">
    <subcellularLocation>
        <location evidence="1">Cell membrane</location>
        <topology evidence="1">Multi-pass membrane protein</topology>
    </subcellularLocation>
</comment>
<feature type="transmembrane region" description="Helical" evidence="6">
    <location>
        <begin position="120"/>
        <end position="141"/>
    </location>
</feature>
<evidence type="ECO:0000313" key="8">
    <source>
        <dbReference type="Proteomes" id="UP001253439"/>
    </source>
</evidence>
<evidence type="ECO:0000256" key="2">
    <source>
        <dbReference type="ARBA" id="ARBA00022475"/>
    </source>
</evidence>
<feature type="transmembrane region" description="Helical" evidence="6">
    <location>
        <begin position="334"/>
        <end position="355"/>
    </location>
</feature>
<comment type="caution">
    <text evidence="7">The sequence shown here is derived from an EMBL/GenBank/DDBJ whole genome shotgun (WGS) entry which is preliminary data.</text>
</comment>
<dbReference type="Proteomes" id="UP001253439">
    <property type="component" value="Unassembled WGS sequence"/>
</dbReference>
<reference evidence="7 8" key="1">
    <citation type="submission" date="2022-06" db="EMBL/GenBank/DDBJ databases">
        <title>Haloarcula sp. a new haloarchaeum isolate from saline soil.</title>
        <authorList>
            <person name="Strakova D."/>
            <person name="Galisteo C."/>
            <person name="Sanchez-Porro C."/>
            <person name="Ventosa A."/>
        </authorList>
    </citation>
    <scope>NUCLEOTIDE SEQUENCE [LARGE SCALE GENOMIC DNA]</scope>
    <source>
        <strain evidence="7 8">S1AR25-5A</strain>
    </source>
</reference>
<name>A0AAE4EYS5_9EURY</name>
<feature type="transmembrane region" description="Helical" evidence="6">
    <location>
        <begin position="367"/>
        <end position="389"/>
    </location>
</feature>
<keyword evidence="3 6" id="KW-0812">Transmembrane</keyword>
<keyword evidence="5 6" id="KW-0472">Membrane</keyword>
<feature type="transmembrane region" description="Helical" evidence="6">
    <location>
        <begin position="179"/>
        <end position="198"/>
    </location>
</feature>
<evidence type="ECO:0000256" key="5">
    <source>
        <dbReference type="ARBA" id="ARBA00023136"/>
    </source>
</evidence>